<evidence type="ECO:0000259" key="3">
    <source>
        <dbReference type="Pfam" id="PF01370"/>
    </source>
</evidence>
<reference evidence="4" key="1">
    <citation type="journal article" date="2020" name="Phytopathology">
        <title>Genome Sequence Resources of Colletotrichum truncatum, C. plurivorum, C. musicola, and C. sojae: Four Species Pathogenic to Soybean (Glycine max).</title>
        <authorList>
            <person name="Rogerio F."/>
            <person name="Boufleur T.R."/>
            <person name="Ciampi-Guillardi M."/>
            <person name="Sukno S.A."/>
            <person name="Thon M.R."/>
            <person name="Massola Junior N.S."/>
            <person name="Baroncelli R."/>
        </authorList>
    </citation>
    <scope>NUCLEOTIDE SEQUENCE</scope>
    <source>
        <strain evidence="4">LFN0074</strain>
    </source>
</reference>
<dbReference type="InterPro" id="IPR036291">
    <property type="entry name" value="NAD(P)-bd_dom_sf"/>
</dbReference>
<keyword evidence="5" id="KW-1185">Reference proteome</keyword>
<comment type="similarity">
    <text evidence="2">Belongs to the NAD(P)-dependent epimerase/dehydratase family. Dihydroflavonol-4-reductase subfamily.</text>
</comment>
<dbReference type="GO" id="GO:0016616">
    <property type="term" value="F:oxidoreductase activity, acting on the CH-OH group of donors, NAD or NADP as acceptor"/>
    <property type="evidence" value="ECO:0007669"/>
    <property type="project" value="TreeGrafter"/>
</dbReference>
<comment type="caution">
    <text evidence="4">The sequence shown here is derived from an EMBL/GenBank/DDBJ whole genome shotgun (WGS) entry which is preliminary data.</text>
</comment>
<evidence type="ECO:0000313" key="5">
    <source>
        <dbReference type="Proteomes" id="UP000639643"/>
    </source>
</evidence>
<feature type="domain" description="NAD-dependent epimerase/dehydratase" evidence="3">
    <location>
        <begin position="5"/>
        <end position="281"/>
    </location>
</feature>
<dbReference type="Gene3D" id="3.40.50.720">
    <property type="entry name" value="NAD(P)-binding Rossmann-like Domain"/>
    <property type="match status" value="1"/>
</dbReference>
<name>A0A8H6KLA1_9PEZI</name>
<dbReference type="Proteomes" id="UP000639643">
    <property type="component" value="Unassembled WGS sequence"/>
</dbReference>
<dbReference type="CDD" id="cd05227">
    <property type="entry name" value="AR_SDR_e"/>
    <property type="match status" value="1"/>
</dbReference>
<dbReference type="EMBL" id="WIGM01000212">
    <property type="protein sequence ID" value="KAF6833624.1"/>
    <property type="molecule type" value="Genomic_DNA"/>
</dbReference>
<sequence>MPLRVLLTGANGFIAQHILAQLLDAGHSVRAVVRTDRAASQLRAIFPASAHPESQLDYSIVPDITAPGAFDAALSSSKPPFDVILHTASPFDFRVGASAADFLNPAINGTVEILRAAHRVAPSVRRVVVTSSMAAVVDGTAPPVTSPAKIYTEKDWLETTRAEVEAAVAAGTASPALPYVASKALAERAAWDFVADAKPSFDLVTINPPMVYGPVHSASALKSPADLGQSNFTLYSALLSPDLTEASPVPPQFMHLYVDVRDVARAHLLAATTPAAGGNRFVVSPGGESYQRIANIFREALPHLAGRIPKGDPERTALPEGIYGVDSSLAKTVLGLEFTKAEETFADSARQFIEIEERSKA</sequence>
<dbReference type="InterPro" id="IPR050425">
    <property type="entry name" value="NAD(P)_dehydrat-like"/>
</dbReference>
<proteinExistence type="inferred from homology"/>
<protein>
    <submittedName>
        <fullName evidence="4">Nad dependent epimerase</fullName>
    </submittedName>
</protein>
<dbReference type="InterPro" id="IPR001509">
    <property type="entry name" value="Epimerase_deHydtase"/>
</dbReference>
<gene>
    <name evidence="4" type="ORF">CMUS01_06471</name>
</gene>
<dbReference type="PANTHER" id="PTHR10366">
    <property type="entry name" value="NAD DEPENDENT EPIMERASE/DEHYDRATASE"/>
    <property type="match status" value="1"/>
</dbReference>
<accession>A0A8H6KLA1</accession>
<evidence type="ECO:0000256" key="2">
    <source>
        <dbReference type="ARBA" id="ARBA00023445"/>
    </source>
</evidence>
<dbReference type="AlphaFoldDB" id="A0A8H6KLA1"/>
<evidence type="ECO:0000256" key="1">
    <source>
        <dbReference type="ARBA" id="ARBA00023002"/>
    </source>
</evidence>
<dbReference type="OrthoDB" id="2735536at2759"/>
<dbReference type="SUPFAM" id="SSF51735">
    <property type="entry name" value="NAD(P)-binding Rossmann-fold domains"/>
    <property type="match status" value="1"/>
</dbReference>
<organism evidence="4 5">
    <name type="scientific">Colletotrichum musicola</name>
    <dbReference type="NCBI Taxonomy" id="2175873"/>
    <lineage>
        <taxon>Eukaryota</taxon>
        <taxon>Fungi</taxon>
        <taxon>Dikarya</taxon>
        <taxon>Ascomycota</taxon>
        <taxon>Pezizomycotina</taxon>
        <taxon>Sordariomycetes</taxon>
        <taxon>Hypocreomycetidae</taxon>
        <taxon>Glomerellales</taxon>
        <taxon>Glomerellaceae</taxon>
        <taxon>Colletotrichum</taxon>
        <taxon>Colletotrichum orchidearum species complex</taxon>
    </lineage>
</organism>
<keyword evidence="1" id="KW-0560">Oxidoreductase</keyword>
<evidence type="ECO:0000313" key="4">
    <source>
        <dbReference type="EMBL" id="KAF6833624.1"/>
    </source>
</evidence>
<dbReference type="PANTHER" id="PTHR10366:SF564">
    <property type="entry name" value="STEROL-4-ALPHA-CARBOXYLATE 3-DEHYDROGENASE, DECARBOXYLATING"/>
    <property type="match status" value="1"/>
</dbReference>
<dbReference type="Pfam" id="PF01370">
    <property type="entry name" value="Epimerase"/>
    <property type="match status" value="1"/>
</dbReference>